<dbReference type="PROSITE" id="PS50110">
    <property type="entry name" value="RESPONSE_REGULATORY"/>
    <property type="match status" value="1"/>
</dbReference>
<accession>A0ABR9HP26</accession>
<dbReference type="InterPro" id="IPR039420">
    <property type="entry name" value="WalR-like"/>
</dbReference>
<reference evidence="8 9" key="1">
    <citation type="submission" date="2020-10" db="EMBL/GenBank/DDBJ databases">
        <title>Sequencing the genomes of 1000 actinobacteria strains.</title>
        <authorList>
            <person name="Klenk H.-P."/>
        </authorList>
    </citation>
    <scope>NUCLEOTIDE SEQUENCE [LARGE SCALE GENOMIC DNA]</scope>
    <source>
        <strain evidence="8 9">DSM 45157</strain>
    </source>
</reference>
<sequence>MTGGGAEGARKQIRVFLVDDHEVVRRGVAALLETEDDMTVVGEAGTAEQALARIPVVLPDVAVLDVRLPGGSGVQVCREIRSDHPEIACLMLTSFADEDALYDAVMAGAAGYVLKQIHGADLVGAVRTVAAGGSLLDSGSTGAMLERLRGAQAEPDPLAELTPQERQILDLIGEGMTNRQIGERLYLAEKTVKNYVSALLAKLDLKRRTQAAVLVAELRGRRY</sequence>
<evidence type="ECO:0000259" key="7">
    <source>
        <dbReference type="PROSITE" id="PS50110"/>
    </source>
</evidence>
<evidence type="ECO:0000313" key="9">
    <source>
        <dbReference type="Proteomes" id="UP000598217"/>
    </source>
</evidence>
<dbReference type="PRINTS" id="PR00038">
    <property type="entry name" value="HTHLUXR"/>
</dbReference>
<evidence type="ECO:0000256" key="5">
    <source>
        <dbReference type="PROSITE-ProRule" id="PRU00169"/>
    </source>
</evidence>
<dbReference type="PROSITE" id="PS00622">
    <property type="entry name" value="HTH_LUXR_1"/>
    <property type="match status" value="1"/>
</dbReference>
<dbReference type="InterPro" id="IPR000792">
    <property type="entry name" value="Tscrpt_reg_LuxR_C"/>
</dbReference>
<dbReference type="PANTHER" id="PTHR43214:SF24">
    <property type="entry name" value="TRANSCRIPTIONAL REGULATORY PROTEIN NARL-RELATED"/>
    <property type="match status" value="1"/>
</dbReference>
<dbReference type="SUPFAM" id="SSF46894">
    <property type="entry name" value="C-terminal effector domain of the bipartite response regulators"/>
    <property type="match status" value="1"/>
</dbReference>
<dbReference type="SMART" id="SM00448">
    <property type="entry name" value="REC"/>
    <property type="match status" value="1"/>
</dbReference>
<feature type="domain" description="Response regulatory" evidence="7">
    <location>
        <begin position="14"/>
        <end position="130"/>
    </location>
</feature>
<keyword evidence="4" id="KW-0804">Transcription</keyword>
<dbReference type="CDD" id="cd06170">
    <property type="entry name" value="LuxR_C_like"/>
    <property type="match status" value="1"/>
</dbReference>
<dbReference type="SUPFAM" id="SSF52172">
    <property type="entry name" value="CheY-like"/>
    <property type="match status" value="1"/>
</dbReference>
<name>A0ABR9HP26_9ACTN</name>
<evidence type="ECO:0000256" key="4">
    <source>
        <dbReference type="ARBA" id="ARBA00023163"/>
    </source>
</evidence>
<feature type="modified residue" description="4-aspartylphosphate" evidence="5">
    <location>
        <position position="65"/>
    </location>
</feature>
<evidence type="ECO:0000313" key="8">
    <source>
        <dbReference type="EMBL" id="MBE1460779.1"/>
    </source>
</evidence>
<organism evidence="8 9">
    <name type="scientific">Nocardiopsis terrae</name>
    <dbReference type="NCBI Taxonomy" id="372655"/>
    <lineage>
        <taxon>Bacteria</taxon>
        <taxon>Bacillati</taxon>
        <taxon>Actinomycetota</taxon>
        <taxon>Actinomycetes</taxon>
        <taxon>Streptosporangiales</taxon>
        <taxon>Nocardiopsidaceae</taxon>
        <taxon>Nocardiopsis</taxon>
    </lineage>
</organism>
<proteinExistence type="predicted"/>
<protein>
    <submittedName>
        <fullName evidence="8">DNA-binding NarL/FixJ family response regulator</fullName>
    </submittedName>
</protein>
<dbReference type="PANTHER" id="PTHR43214">
    <property type="entry name" value="TWO-COMPONENT RESPONSE REGULATOR"/>
    <property type="match status" value="1"/>
</dbReference>
<dbReference type="CDD" id="cd17535">
    <property type="entry name" value="REC_NarL-like"/>
    <property type="match status" value="1"/>
</dbReference>
<dbReference type="InterPro" id="IPR016032">
    <property type="entry name" value="Sig_transdc_resp-reg_C-effctor"/>
</dbReference>
<dbReference type="InterPro" id="IPR058245">
    <property type="entry name" value="NreC/VraR/RcsB-like_REC"/>
</dbReference>
<dbReference type="Gene3D" id="3.40.50.2300">
    <property type="match status" value="1"/>
</dbReference>
<evidence type="ECO:0000256" key="2">
    <source>
        <dbReference type="ARBA" id="ARBA00023015"/>
    </source>
</evidence>
<keyword evidence="9" id="KW-1185">Reference proteome</keyword>
<dbReference type="PROSITE" id="PS50043">
    <property type="entry name" value="HTH_LUXR_2"/>
    <property type="match status" value="1"/>
</dbReference>
<dbReference type="EMBL" id="JADBDY010000001">
    <property type="protein sequence ID" value="MBE1460779.1"/>
    <property type="molecule type" value="Genomic_DNA"/>
</dbReference>
<dbReference type="RefSeq" id="WP_017579350.1">
    <property type="nucleotide sequence ID" value="NZ_BMXJ01000001.1"/>
</dbReference>
<keyword evidence="1 5" id="KW-0597">Phosphoprotein</keyword>
<gene>
    <name evidence="8" type="ORF">H4W79_004993</name>
</gene>
<keyword evidence="2" id="KW-0805">Transcription regulation</keyword>
<feature type="domain" description="HTH luxR-type" evidence="6">
    <location>
        <begin position="154"/>
        <end position="219"/>
    </location>
</feature>
<evidence type="ECO:0000256" key="3">
    <source>
        <dbReference type="ARBA" id="ARBA00023125"/>
    </source>
</evidence>
<keyword evidence="3 8" id="KW-0238">DNA-binding</keyword>
<dbReference type="Pfam" id="PF00196">
    <property type="entry name" value="GerE"/>
    <property type="match status" value="1"/>
</dbReference>
<dbReference type="Proteomes" id="UP000598217">
    <property type="component" value="Unassembled WGS sequence"/>
</dbReference>
<evidence type="ECO:0000259" key="6">
    <source>
        <dbReference type="PROSITE" id="PS50043"/>
    </source>
</evidence>
<comment type="caution">
    <text evidence="8">The sequence shown here is derived from an EMBL/GenBank/DDBJ whole genome shotgun (WGS) entry which is preliminary data.</text>
</comment>
<dbReference type="InterPro" id="IPR001789">
    <property type="entry name" value="Sig_transdc_resp-reg_receiver"/>
</dbReference>
<dbReference type="InterPro" id="IPR011006">
    <property type="entry name" value="CheY-like_superfamily"/>
</dbReference>
<dbReference type="GO" id="GO:0003677">
    <property type="term" value="F:DNA binding"/>
    <property type="evidence" value="ECO:0007669"/>
    <property type="project" value="UniProtKB-KW"/>
</dbReference>
<dbReference type="SMART" id="SM00421">
    <property type="entry name" value="HTH_LUXR"/>
    <property type="match status" value="1"/>
</dbReference>
<evidence type="ECO:0000256" key="1">
    <source>
        <dbReference type="ARBA" id="ARBA00022553"/>
    </source>
</evidence>
<dbReference type="Pfam" id="PF00072">
    <property type="entry name" value="Response_reg"/>
    <property type="match status" value="1"/>
</dbReference>